<dbReference type="Proteomes" id="UP000325313">
    <property type="component" value="Unassembled WGS sequence"/>
</dbReference>
<sequence length="134" mass="15271">MTAPAHTRSEQQPRQSAIITTLLTSVDHQPLPHIEKLHTHPQNHHILIRTTEKTAGHRNNSGPHVGRSSDYRSRSAQDRFTEQPARSNRLIKLITPDKKIAIRYWRCLEGLPSFTQLSRIHPVSQSSIFAPTFS</sequence>
<dbReference type="Proteomes" id="UP000324748">
    <property type="component" value="Unassembled WGS sequence"/>
</dbReference>
<proteinExistence type="predicted"/>
<dbReference type="AlphaFoldDB" id="A0A5B0PYK5"/>
<dbReference type="EMBL" id="VDEP01000240">
    <property type="protein sequence ID" value="KAA1121009.1"/>
    <property type="molecule type" value="Genomic_DNA"/>
</dbReference>
<evidence type="ECO:0000313" key="3">
    <source>
        <dbReference type="EMBL" id="KAA1121009.1"/>
    </source>
</evidence>
<evidence type="ECO:0000313" key="5">
    <source>
        <dbReference type="Proteomes" id="UP000325313"/>
    </source>
</evidence>
<accession>A0A5B0PYK5</accession>
<name>A0A5B0PYK5_PUCGR</name>
<protein>
    <submittedName>
        <fullName evidence="2">Uncharacterized protein</fullName>
    </submittedName>
</protein>
<evidence type="ECO:0000313" key="2">
    <source>
        <dbReference type="EMBL" id="KAA1105917.1"/>
    </source>
</evidence>
<gene>
    <name evidence="2" type="ORF">PGT21_024121</name>
    <name evidence="3" type="ORF">PGTUg99_026269</name>
</gene>
<dbReference type="EMBL" id="VSWC01000040">
    <property type="protein sequence ID" value="KAA1105917.1"/>
    <property type="molecule type" value="Genomic_DNA"/>
</dbReference>
<reference evidence="4 5" key="1">
    <citation type="submission" date="2019-05" db="EMBL/GenBank/DDBJ databases">
        <title>Emergence of the Ug99 lineage of the wheat stem rust pathogen through somatic hybridization.</title>
        <authorList>
            <person name="Li F."/>
            <person name="Upadhyaya N.M."/>
            <person name="Sperschneider J."/>
            <person name="Matny O."/>
            <person name="Nguyen-Phuc H."/>
            <person name="Mago R."/>
            <person name="Raley C."/>
            <person name="Miller M.E."/>
            <person name="Silverstein K.A.T."/>
            <person name="Henningsen E."/>
            <person name="Hirsch C.D."/>
            <person name="Visser B."/>
            <person name="Pretorius Z.A."/>
            <person name="Steffenson B.J."/>
            <person name="Schwessinger B."/>
            <person name="Dodds P.N."/>
            <person name="Figueroa M."/>
        </authorList>
    </citation>
    <scope>NUCLEOTIDE SEQUENCE [LARGE SCALE GENOMIC DNA]</scope>
    <source>
        <strain evidence="2">21-0</strain>
        <strain evidence="3 5">Ug99</strain>
    </source>
</reference>
<evidence type="ECO:0000313" key="4">
    <source>
        <dbReference type="Proteomes" id="UP000324748"/>
    </source>
</evidence>
<feature type="region of interest" description="Disordered" evidence="1">
    <location>
        <begin position="39"/>
        <end position="87"/>
    </location>
</feature>
<comment type="caution">
    <text evidence="2">The sequence shown here is derived from an EMBL/GenBank/DDBJ whole genome shotgun (WGS) entry which is preliminary data.</text>
</comment>
<keyword evidence="4" id="KW-1185">Reference proteome</keyword>
<organism evidence="2 4">
    <name type="scientific">Puccinia graminis f. sp. tritici</name>
    <dbReference type="NCBI Taxonomy" id="56615"/>
    <lineage>
        <taxon>Eukaryota</taxon>
        <taxon>Fungi</taxon>
        <taxon>Dikarya</taxon>
        <taxon>Basidiomycota</taxon>
        <taxon>Pucciniomycotina</taxon>
        <taxon>Pucciniomycetes</taxon>
        <taxon>Pucciniales</taxon>
        <taxon>Pucciniaceae</taxon>
        <taxon>Puccinia</taxon>
    </lineage>
</organism>
<evidence type="ECO:0000256" key="1">
    <source>
        <dbReference type="SAM" id="MobiDB-lite"/>
    </source>
</evidence>
<feature type="compositionally biased region" description="Basic and acidic residues" evidence="1">
    <location>
        <begin position="67"/>
        <end position="81"/>
    </location>
</feature>